<protein>
    <recommendedName>
        <fullName evidence="4">Outer membrane protein beta-barrel domain-containing protein</fullName>
    </recommendedName>
</protein>
<keyword evidence="1" id="KW-0732">Signal</keyword>
<keyword evidence="3" id="KW-1185">Reference proteome</keyword>
<gene>
    <name evidence="2" type="ORF">E1163_06025</name>
</gene>
<name>A0ABW9RMV7_9BACT</name>
<feature type="signal peptide" evidence="1">
    <location>
        <begin position="1"/>
        <end position="19"/>
    </location>
</feature>
<evidence type="ECO:0008006" key="4">
    <source>
        <dbReference type="Google" id="ProtNLM"/>
    </source>
</evidence>
<dbReference type="EMBL" id="SMLW01000422">
    <property type="protein sequence ID" value="MTI24500.1"/>
    <property type="molecule type" value="Genomic_DNA"/>
</dbReference>
<dbReference type="Proteomes" id="UP000798808">
    <property type="component" value="Unassembled WGS sequence"/>
</dbReference>
<evidence type="ECO:0000313" key="2">
    <source>
        <dbReference type="EMBL" id="MTI24500.1"/>
    </source>
</evidence>
<proteinExistence type="predicted"/>
<dbReference type="RefSeq" id="WP_155170543.1">
    <property type="nucleotide sequence ID" value="NZ_BAAAFL010000010.1"/>
</dbReference>
<organism evidence="2 3">
    <name type="scientific">Fulvivirga kasyanovii</name>
    <dbReference type="NCBI Taxonomy" id="396812"/>
    <lineage>
        <taxon>Bacteria</taxon>
        <taxon>Pseudomonadati</taxon>
        <taxon>Bacteroidota</taxon>
        <taxon>Cytophagia</taxon>
        <taxon>Cytophagales</taxon>
        <taxon>Fulvivirgaceae</taxon>
        <taxon>Fulvivirga</taxon>
    </lineage>
</organism>
<feature type="chain" id="PRO_5046403003" description="Outer membrane protein beta-barrel domain-containing protein" evidence="1">
    <location>
        <begin position="20"/>
        <end position="243"/>
    </location>
</feature>
<accession>A0ABW9RMV7</accession>
<evidence type="ECO:0000313" key="3">
    <source>
        <dbReference type="Proteomes" id="UP000798808"/>
    </source>
</evidence>
<evidence type="ECO:0000256" key="1">
    <source>
        <dbReference type="SAM" id="SignalP"/>
    </source>
</evidence>
<comment type="caution">
    <text evidence="2">The sequence shown here is derived from an EMBL/GenBank/DDBJ whole genome shotgun (WGS) entry which is preliminary data.</text>
</comment>
<reference evidence="2 3" key="1">
    <citation type="submission" date="2019-02" db="EMBL/GenBank/DDBJ databases">
        <authorList>
            <person name="Goldberg S.R."/>
            <person name="Haltli B.A."/>
            <person name="Correa H."/>
            <person name="Russell K.G."/>
        </authorList>
    </citation>
    <scope>NUCLEOTIDE SEQUENCE [LARGE SCALE GENOMIC DNA]</scope>
    <source>
        <strain evidence="2 3">JCM 16186</strain>
    </source>
</reference>
<sequence>MRKKAYFLLLLLFPLFSSAQDNDAESYEKEFVWGINKNTAGGLIGGFMIRSSKRIGDKLYQSLGVEVVNVKHPLEVRRNSNITGNLFIYGKTNYLYAIRAQYGRELILFRKAPQQGVELKLITAIGPSIGIVAPYYIDYDADGRSNPSVSSRKEQYDPYKHNADFILGTGHILQGIQESKIQLGANVKAALSFELGTSKTSVTGFEAGFLLDAYTKEIPLIETADNKAIFPTAFITLFYGKRR</sequence>